<keyword evidence="10" id="KW-1185">Reference proteome</keyword>
<dbReference type="InterPro" id="IPR039565">
    <property type="entry name" value="BamD-like"/>
</dbReference>
<keyword evidence="4 6" id="KW-0998">Cell outer membrane</keyword>
<dbReference type="GO" id="GO:0043165">
    <property type="term" value="P:Gram-negative-bacterium-type cell outer membrane assembly"/>
    <property type="evidence" value="ECO:0007669"/>
    <property type="project" value="UniProtKB-UniRule"/>
</dbReference>
<evidence type="ECO:0000256" key="5">
    <source>
        <dbReference type="ARBA" id="ARBA00023288"/>
    </source>
</evidence>
<keyword evidence="1 6" id="KW-0732">Signal</keyword>
<evidence type="ECO:0000256" key="1">
    <source>
        <dbReference type="ARBA" id="ARBA00022729"/>
    </source>
</evidence>
<dbReference type="HAMAP" id="MF_00922">
    <property type="entry name" value="OM_assembly_BamD"/>
    <property type="match status" value="1"/>
</dbReference>
<comment type="subcellular location">
    <subcellularLocation>
        <location evidence="6">Cell outer membrane</location>
        <topology evidence="6">Lipid-anchor</topology>
    </subcellularLocation>
</comment>
<dbReference type="PROSITE" id="PS51257">
    <property type="entry name" value="PROKAR_LIPOPROTEIN"/>
    <property type="match status" value="1"/>
</dbReference>
<reference evidence="9 10" key="1">
    <citation type="submission" date="2019-07" db="EMBL/GenBank/DDBJ databases">
        <title>Tepidimonas sediminis YIM 72259 draft genome.</title>
        <authorList>
            <person name="Da Costa M.S."/>
            <person name="Froufe H.J.C."/>
            <person name="Egas C."/>
            <person name="Albuquerque L."/>
        </authorList>
    </citation>
    <scope>NUCLEOTIDE SEQUENCE [LARGE SCALE GENOMIC DNA]</scope>
    <source>
        <strain evidence="9 10">YIM 72259</strain>
    </source>
</reference>
<evidence type="ECO:0000256" key="4">
    <source>
        <dbReference type="ARBA" id="ARBA00023237"/>
    </source>
</evidence>
<dbReference type="Pfam" id="PF13525">
    <property type="entry name" value="YfiO"/>
    <property type="match status" value="1"/>
</dbReference>
<dbReference type="SUPFAM" id="SSF48452">
    <property type="entry name" value="TPR-like"/>
    <property type="match status" value="1"/>
</dbReference>
<sequence length="273" mass="30707">MKSRTLSAAFLRRPLLGTALLVALLGGCASGPEKDVTAGWSPNKLYAEAMDERAAGNYDKAIQYFEKLEGRAAGTPLAQQAQLEKAYAHYKNGEPAQAIATLERFMRLHPASPALDYALYLKGLVNFNDNLGLFGFLSQQDLSERDQKAAKDSFEAFKELVERFPDSRYAPDARQRMVYIVNALAQSEVHIARYYHRRGAHVAAINRAQQAIRDYPNVPAVEEALYILYKSYEALGMEEQARDARRVLEANFPGSVFLTRGLQRDSGPWWKLW</sequence>
<dbReference type="Gene3D" id="1.25.40.10">
    <property type="entry name" value="Tetratricopeptide repeat domain"/>
    <property type="match status" value="1"/>
</dbReference>
<dbReference type="EMBL" id="VJND01000001">
    <property type="protein sequence ID" value="TSE27256.1"/>
    <property type="molecule type" value="Genomic_DNA"/>
</dbReference>
<dbReference type="Proteomes" id="UP000320225">
    <property type="component" value="Unassembled WGS sequence"/>
</dbReference>
<dbReference type="PANTHER" id="PTHR37423">
    <property type="entry name" value="SOLUBLE LYTIC MUREIN TRANSGLYCOSYLASE-RELATED"/>
    <property type="match status" value="1"/>
</dbReference>
<dbReference type="AlphaFoldDB" id="A0A554WUK3"/>
<keyword evidence="5 6" id="KW-0449">Lipoprotein</keyword>
<name>A0A554WUK3_9BURK</name>
<organism evidence="9 10">
    <name type="scientific">Tepidimonas sediminis</name>
    <dbReference type="NCBI Taxonomy" id="2588941"/>
    <lineage>
        <taxon>Bacteria</taxon>
        <taxon>Pseudomonadati</taxon>
        <taxon>Pseudomonadota</taxon>
        <taxon>Betaproteobacteria</taxon>
        <taxon>Burkholderiales</taxon>
        <taxon>Tepidimonas</taxon>
    </lineage>
</organism>
<evidence type="ECO:0000313" key="9">
    <source>
        <dbReference type="EMBL" id="TSE27256.1"/>
    </source>
</evidence>
<dbReference type="OrthoDB" id="9779191at2"/>
<dbReference type="InterPro" id="IPR011990">
    <property type="entry name" value="TPR-like_helical_dom_sf"/>
</dbReference>
<keyword evidence="3 6" id="KW-0564">Palmitate</keyword>
<feature type="chain" id="PRO_5022275449" description="Outer membrane protein assembly factor BamD" evidence="7">
    <location>
        <begin position="30"/>
        <end position="273"/>
    </location>
</feature>
<comment type="similarity">
    <text evidence="6">Belongs to the BamD family.</text>
</comment>
<feature type="domain" description="Outer membrane lipoprotein BamD-like" evidence="8">
    <location>
        <begin position="41"/>
        <end position="245"/>
    </location>
</feature>
<dbReference type="PANTHER" id="PTHR37423:SF1">
    <property type="entry name" value="OUTER MEMBRANE PROTEIN ASSEMBLY FACTOR BAMD"/>
    <property type="match status" value="1"/>
</dbReference>
<evidence type="ECO:0000256" key="2">
    <source>
        <dbReference type="ARBA" id="ARBA00023136"/>
    </source>
</evidence>
<feature type="signal peptide" evidence="7">
    <location>
        <begin position="1"/>
        <end position="29"/>
    </location>
</feature>
<evidence type="ECO:0000256" key="7">
    <source>
        <dbReference type="SAM" id="SignalP"/>
    </source>
</evidence>
<dbReference type="RefSeq" id="WP_143892509.1">
    <property type="nucleotide sequence ID" value="NZ_VJND01000001.1"/>
</dbReference>
<evidence type="ECO:0000256" key="6">
    <source>
        <dbReference type="HAMAP-Rule" id="MF_00922"/>
    </source>
</evidence>
<dbReference type="InterPro" id="IPR017689">
    <property type="entry name" value="BamD"/>
</dbReference>
<accession>A0A554WUK3</accession>
<protein>
    <recommendedName>
        <fullName evidence="6">Outer membrane protein assembly factor BamD</fullName>
    </recommendedName>
</protein>
<gene>
    <name evidence="6 9" type="primary">bamD</name>
    <name evidence="9" type="ORF">Tsedi_00086</name>
</gene>
<dbReference type="GO" id="GO:1990063">
    <property type="term" value="C:Bam protein complex"/>
    <property type="evidence" value="ECO:0007669"/>
    <property type="project" value="TreeGrafter"/>
</dbReference>
<keyword evidence="2 6" id="KW-0472">Membrane</keyword>
<evidence type="ECO:0000256" key="3">
    <source>
        <dbReference type="ARBA" id="ARBA00023139"/>
    </source>
</evidence>
<evidence type="ECO:0000313" key="10">
    <source>
        <dbReference type="Proteomes" id="UP000320225"/>
    </source>
</evidence>
<comment type="subunit">
    <text evidence="6">Part of the Bam complex.</text>
</comment>
<dbReference type="GO" id="GO:0051205">
    <property type="term" value="P:protein insertion into membrane"/>
    <property type="evidence" value="ECO:0007669"/>
    <property type="project" value="UniProtKB-UniRule"/>
</dbReference>
<proteinExistence type="inferred from homology"/>
<dbReference type="CDD" id="cd15830">
    <property type="entry name" value="BamD"/>
    <property type="match status" value="1"/>
</dbReference>
<evidence type="ECO:0000259" key="8">
    <source>
        <dbReference type="Pfam" id="PF13525"/>
    </source>
</evidence>
<comment type="caution">
    <text evidence="9">The sequence shown here is derived from an EMBL/GenBank/DDBJ whole genome shotgun (WGS) entry which is preliminary data.</text>
</comment>
<dbReference type="NCBIfam" id="TIGR03302">
    <property type="entry name" value="OM_YfiO"/>
    <property type="match status" value="1"/>
</dbReference>
<comment type="function">
    <text evidence="6">Part of the outer membrane protein assembly complex, which is involved in assembly and insertion of beta-barrel proteins into the outer membrane.</text>
</comment>